<dbReference type="EMBL" id="JBFTWV010000016">
    <property type="protein sequence ID" value="KAL2797937.1"/>
    <property type="molecule type" value="Genomic_DNA"/>
</dbReference>
<evidence type="ECO:0008006" key="3">
    <source>
        <dbReference type="Google" id="ProtNLM"/>
    </source>
</evidence>
<evidence type="ECO:0000313" key="2">
    <source>
        <dbReference type="Proteomes" id="UP001610563"/>
    </source>
</evidence>
<name>A0ABR4GFW5_9EURO</name>
<protein>
    <recommendedName>
        <fullName evidence="3">Secreted protein</fullName>
    </recommendedName>
</protein>
<keyword evidence="2" id="KW-1185">Reference proteome</keyword>
<proteinExistence type="predicted"/>
<gene>
    <name evidence="1" type="ORF">BJX66DRAFT_72345</name>
</gene>
<reference evidence="1 2" key="1">
    <citation type="submission" date="2024-07" db="EMBL/GenBank/DDBJ databases">
        <title>Section-level genome sequencing and comparative genomics of Aspergillus sections Usti and Cavernicolus.</title>
        <authorList>
            <consortium name="Lawrence Berkeley National Laboratory"/>
            <person name="Nybo J.L."/>
            <person name="Vesth T.C."/>
            <person name="Theobald S."/>
            <person name="Frisvad J.C."/>
            <person name="Larsen T.O."/>
            <person name="Kjaerboelling I."/>
            <person name="Rothschild-Mancinelli K."/>
            <person name="Lyhne E.K."/>
            <person name="Kogle M.E."/>
            <person name="Barry K."/>
            <person name="Clum A."/>
            <person name="Na H."/>
            <person name="Ledsgaard L."/>
            <person name="Lin J."/>
            <person name="Lipzen A."/>
            <person name="Kuo A."/>
            <person name="Riley R."/>
            <person name="Mondo S."/>
            <person name="Labutti K."/>
            <person name="Haridas S."/>
            <person name="Pangalinan J."/>
            <person name="Salamov A.A."/>
            <person name="Simmons B.A."/>
            <person name="Magnuson J.K."/>
            <person name="Chen J."/>
            <person name="Drula E."/>
            <person name="Henrissat B."/>
            <person name="Wiebenga A."/>
            <person name="Lubbers R.J."/>
            <person name="Gomes A.C."/>
            <person name="Makela M.R."/>
            <person name="Stajich J."/>
            <person name="Grigoriev I.V."/>
            <person name="Mortensen U.H."/>
            <person name="De Vries R.P."/>
            <person name="Baker S.E."/>
            <person name="Andersen M.R."/>
        </authorList>
    </citation>
    <scope>NUCLEOTIDE SEQUENCE [LARGE SCALE GENOMIC DNA]</scope>
    <source>
        <strain evidence="1 2">CBS 209.92</strain>
    </source>
</reference>
<accession>A0ABR4GFW5</accession>
<dbReference type="Proteomes" id="UP001610563">
    <property type="component" value="Unassembled WGS sequence"/>
</dbReference>
<evidence type="ECO:0000313" key="1">
    <source>
        <dbReference type="EMBL" id="KAL2797937.1"/>
    </source>
</evidence>
<comment type="caution">
    <text evidence="1">The sequence shown here is derived from an EMBL/GenBank/DDBJ whole genome shotgun (WGS) entry which is preliminary data.</text>
</comment>
<sequence>MVSASIAPALIGHCPLLCAYSTISSLILPCTCLARPTQQLGCTPAFSPTFKPSTCPVFVLDIAGYSDLLFPGDLFGFPHFQVNSPTKSPSRGI</sequence>
<organism evidence="1 2">
    <name type="scientific">Aspergillus keveii</name>
    <dbReference type="NCBI Taxonomy" id="714993"/>
    <lineage>
        <taxon>Eukaryota</taxon>
        <taxon>Fungi</taxon>
        <taxon>Dikarya</taxon>
        <taxon>Ascomycota</taxon>
        <taxon>Pezizomycotina</taxon>
        <taxon>Eurotiomycetes</taxon>
        <taxon>Eurotiomycetidae</taxon>
        <taxon>Eurotiales</taxon>
        <taxon>Aspergillaceae</taxon>
        <taxon>Aspergillus</taxon>
        <taxon>Aspergillus subgen. Nidulantes</taxon>
    </lineage>
</organism>